<name>A0AAV6V7V8_9ARAC</name>
<feature type="compositionally biased region" description="Polar residues" evidence="1">
    <location>
        <begin position="67"/>
        <end position="97"/>
    </location>
</feature>
<feature type="compositionally biased region" description="Basic and acidic residues" evidence="1">
    <location>
        <begin position="294"/>
        <end position="370"/>
    </location>
</feature>
<reference evidence="3 4" key="1">
    <citation type="journal article" date="2022" name="Nat. Ecol. Evol.">
        <title>A masculinizing supergene underlies an exaggerated male reproductive morph in a spider.</title>
        <authorList>
            <person name="Hendrickx F."/>
            <person name="De Corte Z."/>
            <person name="Sonet G."/>
            <person name="Van Belleghem S.M."/>
            <person name="Kostlbacher S."/>
            <person name="Vangestel C."/>
        </authorList>
    </citation>
    <scope>NUCLEOTIDE SEQUENCE [LARGE SCALE GENOMIC DNA]</scope>
    <source>
        <strain evidence="3">W744_W776</strain>
    </source>
</reference>
<comment type="caution">
    <text evidence="3">The sequence shown here is derived from an EMBL/GenBank/DDBJ whole genome shotgun (WGS) entry which is preliminary data.</text>
</comment>
<feature type="compositionally biased region" description="Basic and acidic residues" evidence="1">
    <location>
        <begin position="382"/>
        <end position="425"/>
    </location>
</feature>
<feature type="compositionally biased region" description="Basic and acidic residues" evidence="1">
    <location>
        <begin position="764"/>
        <end position="887"/>
    </location>
</feature>
<feature type="compositionally biased region" description="Basic and acidic residues" evidence="1">
    <location>
        <begin position="432"/>
        <end position="486"/>
    </location>
</feature>
<feature type="compositionally biased region" description="Basic and acidic residues" evidence="1">
    <location>
        <begin position="207"/>
        <end position="240"/>
    </location>
</feature>
<feature type="compositionally biased region" description="Basic and acidic residues" evidence="1">
    <location>
        <begin position="898"/>
        <end position="923"/>
    </location>
</feature>
<keyword evidence="2" id="KW-0812">Transmembrane</keyword>
<feature type="compositionally biased region" description="Basic and acidic residues" evidence="1">
    <location>
        <begin position="641"/>
        <end position="671"/>
    </location>
</feature>
<sequence length="1012" mass="119402">MGKQRIRVRDFTVRCCQGTFCAIGFITTALFLMALVWIAWCYFGLAMVQVSTGQRRALVNYSLVKPTQTTPSVQPSLDESSSNTISKLAPTSPSSSFHKPRGESIAADKPRGNASMMAKGDFADRDRAPPMAKDLSTVPPLLIPDPNSNKTQNVTKVEIQEDGLQTRKVAPSKDNRYESAEPIENPELVNKNNSSKTPFDPLLKSDTVPKENVSRDEVRASSREKPKEGGSTAVRDEIQDSRTSVVHSASRVPDFARDPPRSSMRESTRYDEDEYRGSRSRIDTRDLVPYADDEYSKGDSRSYAEDDIGRRRSDNRRREERYGDYHSDDVPRRREDDDDRYRYHDENSRHRSRDTRYDDRDGYRSRDYDRYRSRNDDKRYRWRSDEDVSREDDKYRSRYDDRDRSRIDGRDIKIDGRDTPRRFDDIDIPYLTDDRYRHRNDDRDKPNTDDRDRSRMDDSDRRLFNDRSRTRVDDRDDSLKKIDDRHRTGVDEFNHRLVDDKSDVGYADREKVRAEDRYRLQDDERDRARGHRNRDSYKGVLESEDEYRSRIDSRRRTSEDEFIEEKTKYSDRDRYRPRVKVDPYDDDTRTIRRDYEERIITRTDSLSPLPISKGLSDRAKVDETDYPRRSGEIPSSVLSETRSRDRDENYRRPSRYDDRDRIYPTRVREDAYMTTLGSHSERSPPPLTGSRSRDHYHEDTARIRDTKHNGEEDKRRSYSSSAGSSGREYKTRLPVERDEGRYIDRGDEVSFDRRSYTSDEEDDYREKSHSRTSSEGRHDSKLRGDDDPYEHLSSTDERDEYPRRRKDDDDEEYRRERPRSGYDAPRSRLRDSYDDYSRDDDRYDEDRPIRRYDDRPIRRYDDSPRYRDDTGVSKEDRPYRNIDERPADPMYDPSSIIDETRLEAPRPRAPSDTKLQDGKDRSHSVGTRTPESPRVSLDSDRRDHAHPVERPLNAKDVIEAALRHSDMSDALRKVSYPVFDPRVSNLTSPDVIRASERRGTTILSRRKRRLGV</sequence>
<feature type="compositionally biased region" description="Basic and acidic residues" evidence="1">
    <location>
        <begin position="100"/>
        <end position="111"/>
    </location>
</feature>
<feature type="compositionally biased region" description="Polar residues" evidence="1">
    <location>
        <begin position="146"/>
        <end position="155"/>
    </location>
</feature>
<keyword evidence="4" id="KW-1185">Reference proteome</keyword>
<feature type="compositionally biased region" description="Basic and acidic residues" evidence="1">
    <location>
        <begin position="522"/>
        <end position="537"/>
    </location>
</feature>
<organism evidence="3 4">
    <name type="scientific">Oedothorax gibbosus</name>
    <dbReference type="NCBI Taxonomy" id="931172"/>
    <lineage>
        <taxon>Eukaryota</taxon>
        <taxon>Metazoa</taxon>
        <taxon>Ecdysozoa</taxon>
        <taxon>Arthropoda</taxon>
        <taxon>Chelicerata</taxon>
        <taxon>Arachnida</taxon>
        <taxon>Araneae</taxon>
        <taxon>Araneomorphae</taxon>
        <taxon>Entelegynae</taxon>
        <taxon>Araneoidea</taxon>
        <taxon>Linyphiidae</taxon>
        <taxon>Erigoninae</taxon>
        <taxon>Oedothorax</taxon>
    </lineage>
</organism>
<evidence type="ECO:0000313" key="3">
    <source>
        <dbReference type="EMBL" id="KAG8191741.1"/>
    </source>
</evidence>
<accession>A0AAV6V7V8</accession>
<dbReference type="AlphaFoldDB" id="A0AAV6V7V8"/>
<feature type="compositionally biased region" description="Basic and acidic residues" evidence="1">
    <location>
        <begin position="615"/>
        <end position="631"/>
    </location>
</feature>
<keyword evidence="2" id="KW-0472">Membrane</keyword>
<proteinExistence type="predicted"/>
<feature type="region of interest" description="Disordered" evidence="1">
    <location>
        <begin position="382"/>
        <end position="486"/>
    </location>
</feature>
<feature type="compositionally biased region" description="Basic and acidic residues" evidence="1">
    <location>
        <begin position="691"/>
        <end position="716"/>
    </location>
</feature>
<feature type="region of interest" description="Disordered" evidence="1">
    <location>
        <begin position="522"/>
        <end position="952"/>
    </location>
</feature>
<keyword evidence="2" id="KW-1133">Transmembrane helix</keyword>
<evidence type="ECO:0000256" key="1">
    <source>
        <dbReference type="SAM" id="MobiDB-lite"/>
    </source>
</evidence>
<feature type="region of interest" description="Disordered" evidence="1">
    <location>
        <begin position="67"/>
        <end position="370"/>
    </location>
</feature>
<feature type="compositionally biased region" description="Basic and acidic residues" evidence="1">
    <location>
        <begin position="254"/>
        <end position="286"/>
    </location>
</feature>
<gene>
    <name evidence="3" type="ORF">JTE90_008805</name>
</gene>
<feature type="compositionally biased region" description="Basic and acidic residues" evidence="1">
    <location>
        <begin position="727"/>
        <end position="757"/>
    </location>
</feature>
<dbReference type="EMBL" id="JAFNEN010000153">
    <property type="protein sequence ID" value="KAG8191741.1"/>
    <property type="molecule type" value="Genomic_DNA"/>
</dbReference>
<evidence type="ECO:0000256" key="2">
    <source>
        <dbReference type="SAM" id="Phobius"/>
    </source>
</evidence>
<protein>
    <submittedName>
        <fullName evidence="3">Uncharacterized protein</fullName>
    </submittedName>
</protein>
<evidence type="ECO:0000313" key="4">
    <source>
        <dbReference type="Proteomes" id="UP000827092"/>
    </source>
</evidence>
<feature type="compositionally biased region" description="Basic and acidic residues" evidence="1">
    <location>
        <begin position="546"/>
        <end position="601"/>
    </location>
</feature>
<dbReference type="Proteomes" id="UP000827092">
    <property type="component" value="Unassembled WGS sequence"/>
</dbReference>
<feature type="compositionally biased region" description="Basic and acidic residues" evidence="1">
    <location>
        <begin position="937"/>
        <end position="952"/>
    </location>
</feature>
<feature type="transmembrane region" description="Helical" evidence="2">
    <location>
        <begin position="20"/>
        <end position="45"/>
    </location>
</feature>